<keyword evidence="1" id="KW-0853">WD repeat</keyword>
<evidence type="ECO:0000259" key="6">
    <source>
        <dbReference type="Pfam" id="PF25469"/>
    </source>
</evidence>
<organism evidence="7 8">
    <name type="scientific">Elysia crispata</name>
    <name type="common">lettuce slug</name>
    <dbReference type="NCBI Taxonomy" id="231223"/>
    <lineage>
        <taxon>Eukaryota</taxon>
        <taxon>Metazoa</taxon>
        <taxon>Spiralia</taxon>
        <taxon>Lophotrochozoa</taxon>
        <taxon>Mollusca</taxon>
        <taxon>Gastropoda</taxon>
        <taxon>Heterobranchia</taxon>
        <taxon>Euthyneura</taxon>
        <taxon>Panpulmonata</taxon>
        <taxon>Sacoglossa</taxon>
        <taxon>Placobranchoidea</taxon>
        <taxon>Plakobranchidae</taxon>
        <taxon>Elysia</taxon>
    </lineage>
</organism>
<accession>A0AAE1D624</accession>
<evidence type="ECO:0000313" key="8">
    <source>
        <dbReference type="Proteomes" id="UP001283361"/>
    </source>
</evidence>
<evidence type="ECO:0000259" key="4">
    <source>
        <dbReference type="Pfam" id="PF05729"/>
    </source>
</evidence>
<protein>
    <recommendedName>
        <fullName evidence="9">NACHT and WD repeat domain-containing protein 2</fullName>
    </recommendedName>
</protein>
<name>A0AAE1D624_9GAST</name>
<comment type="caution">
    <text evidence="7">The sequence shown here is derived from an EMBL/GenBank/DDBJ whole genome shotgun (WGS) entry which is preliminary data.</text>
</comment>
<sequence>MDINNPDAPPAKMRYRHLEDVVVESATPDDRVRREREVPYRYGHLSENDRQTVESVMNGKVNAIPKTKSKVIKVFISSTFTDMLEERNALAESVYPKLRDYCRDKHGVDFQAVDMRWGIPLEASNDHSVTDLCMSELYHCQDLSLGPHFVALIGQKYGFCPIPAAIERNVFEALVEQLRASDLSTDLLDKCYKRDQNVTPSQYRLLDKGTCSAVMERPWDTVEMELKESIAKGGQLAVGASEISLETLRMLTCSVTEHEIEGGLLGIKKARDRENNCIVVFRDIDDLFDNLSCPKAKRFCDMEADCEEVKAEARIALNKMRANVEESVPRFNTLHAKVQWTEQGVNPLSHKDYLAQVCNHFYHTVRALADRNIQTITSLASDELYHEVVQHWTLIKSRCSTFVGRTDQLGKFQKFLTSDTDQALVVHGESGVGKTSFMAKAASMVNSFLPMQAFVIPRFIGITPKSSNIQQLLYSLCHQLAFVTGGYRHEVPEDYKSLKMYFIDRVQRGDFPGVAVLFFDSLDQLSTSNGGDKLDWLPARVAPNVKIIVSTLPTKRSILDRLISKIKQPMIEVEALPPSDCEQIFKVLLDAQNRSVTLHQWRLIQEAFTHCTLPLFITLTFEEAARWRSFDEVSKESLEYTVEASINKLFDRLEAKHGKVFVSRALGYITASRSGISDTELEDILSLDDHVLNDMFTLWLPPIRRVPPSLWPRLYLDIKAFLVEREADDIVVLSWYHQQFLDSATERYLGDYLDRNQMHRNIADYYMGCWSGTTKKPFIYSETTMKRYNLNYIHGMACRFVPEQPLVFRATEISERFNYRKMSQLPFSLLHSLQFDKLKAECLCNYEWLHTKLRATSLQQVLADFTMLEDREAGLVADALRMSGSALKINPDALGPEITGRLLPHIHRYHWINMLVKQCDLVSQRRCPLVPNCQIYTAPGGPLQYECELDENISSSIDVDVFNTAEGILMTAKPFYSTKLKVWELTQGEPRQDMQLPVGEVYPTRDGKFLAILKGSKNILIYKTDCGELHGKILCEYGEVVSVAMGNRYLILSIDRGVGPFVMDLLRAELLHKFSTHSRAVAISGDETHMAFNSGSLILVHCLPTMERRCVGQASDVPVQLAFTKDASRCYILTKSKLLQVMHFDPINKKSTTHDILSDFNSVEFVLSHNESAVLLRASRCLYLVCSSKMRLTHRLMQAHPGVFVETMTSFTGAGFSPADDMVVASRYTYIFVWSTATGEPIRVLQASLSPIVKIYTSDTANKAVSLLKDNTLQVWNLDNLDANILHANEIMKGRISSVSASCKAKRVLCHDHRHSEIKIVDLYSGKVAGSLTQDESEVRGVAGVKFVLHGAYALSRNIKAEEEDDDADPYSAQNAGMFDTPRSTSETKKKIRWCALNDDVIWSMATQKPVFKLANNRFVVSDRQETTLGFVNCVFHSVYDWPSNLYSFVAWRPSTANNNHIITATSCPTINNTTNGTESERNNSGGEVKKVDFPEMCEFLCPPVLYTDTSSGGKSGQCVVAVLQVCHKQLIGQSEGARTYGNILFIANIDKNPGGVRSQTIHITDILKFCDPSKDRFAYVYVTHSNLLMIYYVKGITHFTFDAERGLVIPPGLEKAAVLYNIQKGQVVRHFPVALDPRSDFRLCLWSKMSSVLVDNNLCVCGASSLKPATRIKANLEPSTTVLALDGAYVVGLDTTGRCVHVYRTSDGHSMGSLFVHGKAGCINIAEDDRTVVVGCDDGRVLILSLVLGLSDPYKEFIAKLSYRTKEFQQQVRAETGDYNHLLNEDFAAADGKKPELFRLSQKIRTDVRLAVRKQASFKSLANAVLVANRQGNTNSKMCCIQ</sequence>
<feature type="domain" description="NACHT" evidence="4">
    <location>
        <begin position="424"/>
        <end position="586"/>
    </location>
</feature>
<keyword evidence="2" id="KW-0677">Repeat</keyword>
<feature type="domain" description="DUF4062" evidence="5">
    <location>
        <begin position="73"/>
        <end position="159"/>
    </location>
</feature>
<proteinExistence type="predicted"/>
<dbReference type="Pfam" id="PF13271">
    <property type="entry name" value="DUF4062"/>
    <property type="match status" value="1"/>
</dbReference>
<feature type="domain" description="NWD1/2-like winged helix-turn-helix" evidence="6">
    <location>
        <begin position="640"/>
        <end position="751"/>
    </location>
</feature>
<evidence type="ECO:0000256" key="3">
    <source>
        <dbReference type="SAM" id="MobiDB-lite"/>
    </source>
</evidence>
<dbReference type="Pfam" id="PF05729">
    <property type="entry name" value="NACHT"/>
    <property type="match status" value="1"/>
</dbReference>
<dbReference type="Gene3D" id="3.40.50.300">
    <property type="entry name" value="P-loop containing nucleotide triphosphate hydrolases"/>
    <property type="match status" value="1"/>
</dbReference>
<gene>
    <name evidence="7" type="ORF">RRG08_060802</name>
</gene>
<dbReference type="InterPro" id="IPR015943">
    <property type="entry name" value="WD40/YVTN_repeat-like_dom_sf"/>
</dbReference>
<dbReference type="SMART" id="SM00320">
    <property type="entry name" value="WD40"/>
    <property type="match status" value="2"/>
</dbReference>
<dbReference type="InterPro" id="IPR025139">
    <property type="entry name" value="DUF4062"/>
</dbReference>
<dbReference type="Proteomes" id="UP001283361">
    <property type="component" value="Unassembled WGS sequence"/>
</dbReference>
<evidence type="ECO:0000313" key="7">
    <source>
        <dbReference type="EMBL" id="KAK3758145.1"/>
    </source>
</evidence>
<dbReference type="SUPFAM" id="SSF52540">
    <property type="entry name" value="P-loop containing nucleoside triphosphate hydrolases"/>
    <property type="match status" value="1"/>
</dbReference>
<dbReference type="PANTHER" id="PTHR19871:SF14">
    <property type="entry name" value="DUF4062 DOMAIN-CONTAINING PROTEIN"/>
    <property type="match status" value="1"/>
</dbReference>
<evidence type="ECO:0008006" key="9">
    <source>
        <dbReference type="Google" id="ProtNLM"/>
    </source>
</evidence>
<dbReference type="EMBL" id="JAWDGP010005297">
    <property type="protein sequence ID" value="KAK3758145.1"/>
    <property type="molecule type" value="Genomic_DNA"/>
</dbReference>
<feature type="region of interest" description="Disordered" evidence="3">
    <location>
        <begin position="1364"/>
        <end position="1383"/>
    </location>
</feature>
<dbReference type="InterPro" id="IPR011047">
    <property type="entry name" value="Quinoprotein_ADH-like_sf"/>
</dbReference>
<reference evidence="7" key="1">
    <citation type="journal article" date="2023" name="G3 (Bethesda)">
        <title>A reference genome for the long-term kleptoplast-retaining sea slug Elysia crispata morphotype clarki.</title>
        <authorList>
            <person name="Eastman K.E."/>
            <person name="Pendleton A.L."/>
            <person name="Shaikh M.A."/>
            <person name="Suttiyut T."/>
            <person name="Ogas R."/>
            <person name="Tomko P."/>
            <person name="Gavelis G."/>
            <person name="Widhalm J.R."/>
            <person name="Wisecaver J.H."/>
        </authorList>
    </citation>
    <scope>NUCLEOTIDE SEQUENCE</scope>
    <source>
        <strain evidence="7">ECLA1</strain>
    </source>
</reference>
<dbReference type="InterPro" id="IPR001680">
    <property type="entry name" value="WD40_rpt"/>
</dbReference>
<dbReference type="SUPFAM" id="SSF50998">
    <property type="entry name" value="Quinoprotein alcohol dehydrogenase-like"/>
    <property type="match status" value="2"/>
</dbReference>
<evidence type="ECO:0000259" key="5">
    <source>
        <dbReference type="Pfam" id="PF13271"/>
    </source>
</evidence>
<dbReference type="Gene3D" id="2.130.10.10">
    <property type="entry name" value="YVTN repeat-like/Quinoprotein amine dehydrogenase"/>
    <property type="match status" value="1"/>
</dbReference>
<dbReference type="Pfam" id="PF25469">
    <property type="entry name" value="WHD_NWD1"/>
    <property type="match status" value="1"/>
</dbReference>
<evidence type="ECO:0000256" key="1">
    <source>
        <dbReference type="ARBA" id="ARBA00022574"/>
    </source>
</evidence>
<dbReference type="InterPro" id="IPR057588">
    <property type="entry name" value="NWD1/2-like_WH"/>
</dbReference>
<dbReference type="InterPro" id="IPR027417">
    <property type="entry name" value="P-loop_NTPase"/>
</dbReference>
<dbReference type="PANTHER" id="PTHR19871">
    <property type="entry name" value="BETA TRANSDUCIN-RELATED PROTEIN"/>
    <property type="match status" value="1"/>
</dbReference>
<dbReference type="InterPro" id="IPR007111">
    <property type="entry name" value="NACHT_NTPase"/>
</dbReference>
<keyword evidence="8" id="KW-1185">Reference proteome</keyword>
<dbReference type="InterPro" id="IPR052752">
    <property type="entry name" value="NACHT-WD_repeat"/>
</dbReference>
<evidence type="ECO:0000256" key="2">
    <source>
        <dbReference type="ARBA" id="ARBA00022737"/>
    </source>
</evidence>